<keyword evidence="2" id="KW-0762">Sugar transport</keyword>
<feature type="binding site" evidence="6">
    <location>
        <position position="80"/>
    </location>
    <ligand>
        <name>Mg(2+)</name>
        <dbReference type="ChEBI" id="CHEBI:18420"/>
        <note>ligand shared between all trimeric partners</note>
    </ligand>
</feature>
<evidence type="ECO:0000256" key="3">
    <source>
        <dbReference type="ARBA" id="ARBA00022679"/>
    </source>
</evidence>
<comment type="cofactor">
    <cofactor evidence="6">
        <name>Mg(2+)</name>
        <dbReference type="ChEBI" id="CHEBI:18420"/>
    </cofactor>
    <text evidence="6">Binds 1 Mg(2+) ion per trimer.</text>
</comment>
<dbReference type="AlphaFoldDB" id="A0A7X3C2L1"/>
<keyword evidence="1" id="KW-0813">Transport</keyword>
<keyword evidence="4" id="KW-0598">Phosphotransferase system</keyword>
<dbReference type="Pfam" id="PF02255">
    <property type="entry name" value="PTS_IIA"/>
    <property type="match status" value="1"/>
</dbReference>
<dbReference type="GO" id="GO:0046872">
    <property type="term" value="F:metal ion binding"/>
    <property type="evidence" value="ECO:0007669"/>
    <property type="project" value="UniProtKB-KW"/>
</dbReference>
<dbReference type="Proteomes" id="UP000466388">
    <property type="component" value="Unassembled WGS sequence"/>
</dbReference>
<comment type="caution">
    <text evidence="8">The sequence shown here is derived from an EMBL/GenBank/DDBJ whole genome shotgun (WGS) entry which is preliminary data.</text>
</comment>
<dbReference type="InterPro" id="IPR003188">
    <property type="entry name" value="PTS_IIA_lac/cel"/>
</dbReference>
<gene>
    <name evidence="8" type="ORF">GM612_03195</name>
</gene>
<evidence type="ECO:0000256" key="4">
    <source>
        <dbReference type="ARBA" id="ARBA00022683"/>
    </source>
</evidence>
<dbReference type="GO" id="GO:0009401">
    <property type="term" value="P:phosphoenolpyruvate-dependent sugar phosphotransferase system"/>
    <property type="evidence" value="ECO:0007669"/>
    <property type="project" value="UniProtKB-KW"/>
</dbReference>
<evidence type="ECO:0000313" key="9">
    <source>
        <dbReference type="Proteomes" id="UP000466388"/>
    </source>
</evidence>
<dbReference type="PROSITE" id="PS51095">
    <property type="entry name" value="PTS_EIIA_TYPE_3"/>
    <property type="match status" value="1"/>
</dbReference>
<evidence type="ECO:0000313" key="8">
    <source>
        <dbReference type="EMBL" id="MTV81661.1"/>
    </source>
</evidence>
<keyword evidence="6" id="KW-0460">Magnesium</keyword>
<reference evidence="8 9" key="1">
    <citation type="submission" date="2019-11" db="EMBL/GenBank/DDBJ databases">
        <title>Lactobacillus sp. nov. CRM56-3, isolated from fermented tea leaves.</title>
        <authorList>
            <person name="Phuengjayaem S."/>
            <person name="Tanasupawat S."/>
        </authorList>
    </citation>
    <scope>NUCLEOTIDE SEQUENCE [LARGE SCALE GENOMIC DNA]</scope>
    <source>
        <strain evidence="8 9">CRM56-3</strain>
    </source>
</reference>
<name>A0A7X3C2L1_9LACO</name>
<dbReference type="PANTHER" id="PTHR34382">
    <property type="entry name" value="PTS SYSTEM N,N'-DIACETYLCHITOBIOSE-SPECIFIC EIIA COMPONENT"/>
    <property type="match status" value="1"/>
</dbReference>
<proteinExistence type="predicted"/>
<keyword evidence="9" id="KW-1185">Reference proteome</keyword>
<evidence type="ECO:0000256" key="7">
    <source>
        <dbReference type="PROSITE-ProRule" id="PRU00418"/>
    </source>
</evidence>
<evidence type="ECO:0000256" key="1">
    <source>
        <dbReference type="ARBA" id="ARBA00022448"/>
    </source>
</evidence>
<keyword evidence="3" id="KW-0808">Transferase</keyword>
<sequence>MSEGDEQQVAMQLILTAGDVKKIAFNGIHLAKKGQIKAAQQSFKAAAKRLGEGHQQQAQYLSDHAADSAGPSLLMVHAQDHLSMAMTTIELGQEIVALYEQLQLNQLLKAKH</sequence>
<protein>
    <submittedName>
        <fullName evidence="8">PTS lactose/cellobiose transporter subunit IIA</fullName>
    </submittedName>
</protein>
<keyword evidence="6" id="KW-0479">Metal-binding</keyword>
<evidence type="ECO:0000256" key="2">
    <source>
        <dbReference type="ARBA" id="ARBA00022597"/>
    </source>
</evidence>
<organism evidence="8 9">
    <name type="scientific">Secundilactobacillus folii</name>
    <dbReference type="NCBI Taxonomy" id="2678357"/>
    <lineage>
        <taxon>Bacteria</taxon>
        <taxon>Bacillati</taxon>
        <taxon>Bacillota</taxon>
        <taxon>Bacilli</taxon>
        <taxon>Lactobacillales</taxon>
        <taxon>Lactobacillaceae</taxon>
        <taxon>Secundilactobacillus</taxon>
    </lineage>
</organism>
<dbReference type="RefSeq" id="WP_155430953.1">
    <property type="nucleotide sequence ID" value="NZ_WNJO01000003.1"/>
</dbReference>
<dbReference type="PANTHER" id="PTHR34382:SF7">
    <property type="entry name" value="PTS SYSTEM N,N'-DIACETYLCHITOBIOSE-SPECIFIC EIIA COMPONENT"/>
    <property type="match status" value="1"/>
</dbReference>
<dbReference type="Gene3D" id="1.20.58.80">
    <property type="entry name" value="Phosphotransferase system, lactose/cellobiose-type IIA subunit"/>
    <property type="match status" value="1"/>
</dbReference>
<dbReference type="GO" id="GO:0016740">
    <property type="term" value="F:transferase activity"/>
    <property type="evidence" value="ECO:0007669"/>
    <property type="project" value="UniProtKB-KW"/>
</dbReference>
<evidence type="ECO:0000256" key="5">
    <source>
        <dbReference type="PIRSR" id="PIRSR000699-1"/>
    </source>
</evidence>
<evidence type="ECO:0000256" key="6">
    <source>
        <dbReference type="PIRSR" id="PIRSR000699-2"/>
    </source>
</evidence>
<feature type="modified residue" description="Phosphohistidine; by HPr" evidence="7">
    <location>
        <position position="77"/>
    </location>
</feature>
<feature type="active site" description="Tele-phosphohistidine intermediate" evidence="5">
    <location>
        <position position="77"/>
    </location>
</feature>
<dbReference type="InterPro" id="IPR036542">
    <property type="entry name" value="PTS_IIA_lac/cel_sf"/>
</dbReference>
<dbReference type="PIRSF" id="PIRSF000699">
    <property type="entry name" value="PTS_IILac_III"/>
    <property type="match status" value="1"/>
</dbReference>
<accession>A0A7X3C2L1</accession>
<dbReference type="EMBL" id="WNJO01000003">
    <property type="protein sequence ID" value="MTV81661.1"/>
    <property type="molecule type" value="Genomic_DNA"/>
</dbReference>
<dbReference type="SUPFAM" id="SSF46973">
    <property type="entry name" value="Enzyme IIa from lactose specific PTS, IIa-lac"/>
    <property type="match status" value="1"/>
</dbReference>